<evidence type="ECO:0000256" key="5">
    <source>
        <dbReference type="ARBA" id="ARBA00008008"/>
    </source>
</evidence>
<dbReference type="Pfam" id="PF01180">
    <property type="entry name" value="DHO_dh"/>
    <property type="match status" value="1"/>
</dbReference>
<comment type="cofactor">
    <cofactor evidence="2">
        <name>FMN</name>
        <dbReference type="ChEBI" id="CHEBI:58210"/>
    </cofactor>
</comment>
<comment type="subcellular location">
    <subcellularLocation>
        <location evidence="3">Cytoplasm</location>
    </subcellularLocation>
</comment>
<evidence type="ECO:0000256" key="10">
    <source>
        <dbReference type="ARBA" id="ARBA00022643"/>
    </source>
</evidence>
<comment type="similarity">
    <text evidence="5">Belongs to the dihydroorotate dehydrogenase family. Type 1 subfamily.</text>
</comment>
<keyword evidence="8" id="KW-0963">Cytoplasm</keyword>
<evidence type="ECO:0000256" key="7">
    <source>
        <dbReference type="ARBA" id="ARBA00011911"/>
    </source>
</evidence>
<dbReference type="InterPro" id="IPR023359">
    <property type="entry name" value="Dihydro_DH_chainA_dom2"/>
</dbReference>
<name>A0A1H9GPE9_9LACT</name>
<keyword evidence="15" id="KW-1185">Reference proteome</keyword>
<dbReference type="GO" id="GO:0044205">
    <property type="term" value="P:'de novo' UMP biosynthetic process"/>
    <property type="evidence" value="ECO:0007669"/>
    <property type="project" value="UniProtKB-UniPathway"/>
</dbReference>
<dbReference type="InterPro" id="IPR013785">
    <property type="entry name" value="Aldolase_TIM"/>
</dbReference>
<dbReference type="Gene3D" id="3.20.20.70">
    <property type="entry name" value="Aldolase class I"/>
    <property type="match status" value="1"/>
</dbReference>
<evidence type="ECO:0000256" key="4">
    <source>
        <dbReference type="ARBA" id="ARBA00004725"/>
    </source>
</evidence>
<dbReference type="OrthoDB" id="9794954at2"/>
<dbReference type="Proteomes" id="UP000198833">
    <property type="component" value="Unassembled WGS sequence"/>
</dbReference>
<dbReference type="EMBL" id="FOEN01000016">
    <property type="protein sequence ID" value="SEQ51869.1"/>
    <property type="molecule type" value="Genomic_DNA"/>
</dbReference>
<evidence type="ECO:0000256" key="11">
    <source>
        <dbReference type="ARBA" id="ARBA00022975"/>
    </source>
</evidence>
<comment type="pathway">
    <text evidence="4">Pyrimidine metabolism; UMP biosynthesis via de novo pathway.</text>
</comment>
<evidence type="ECO:0000256" key="9">
    <source>
        <dbReference type="ARBA" id="ARBA00022630"/>
    </source>
</evidence>
<accession>A0A1H9GPE9</accession>
<gene>
    <name evidence="14" type="ORF">SAMN04488558_1167</name>
</gene>
<evidence type="ECO:0000256" key="12">
    <source>
        <dbReference type="ARBA" id="ARBA00023002"/>
    </source>
</evidence>
<evidence type="ECO:0000259" key="13">
    <source>
        <dbReference type="Pfam" id="PF01180"/>
    </source>
</evidence>
<keyword evidence="11" id="KW-0665">Pyrimidine biosynthesis</keyword>
<organism evidence="14 15">
    <name type="scientific">Ignavigranum ruoffiae</name>
    <dbReference type="NCBI Taxonomy" id="89093"/>
    <lineage>
        <taxon>Bacteria</taxon>
        <taxon>Bacillati</taxon>
        <taxon>Bacillota</taxon>
        <taxon>Bacilli</taxon>
        <taxon>Lactobacillales</taxon>
        <taxon>Aerococcaceae</taxon>
        <taxon>Ignavigranum</taxon>
    </lineage>
</organism>
<evidence type="ECO:0000313" key="14">
    <source>
        <dbReference type="EMBL" id="SEQ51869.1"/>
    </source>
</evidence>
<evidence type="ECO:0000256" key="6">
    <source>
        <dbReference type="ARBA" id="ARBA00011738"/>
    </source>
</evidence>
<reference evidence="14 15" key="1">
    <citation type="submission" date="2016-10" db="EMBL/GenBank/DDBJ databases">
        <authorList>
            <person name="de Groot N.N."/>
        </authorList>
    </citation>
    <scope>NUCLEOTIDE SEQUENCE [LARGE SCALE GENOMIC DNA]</scope>
    <source>
        <strain evidence="14 15">DSM 15695</strain>
    </source>
</reference>
<keyword evidence="12" id="KW-0560">Oxidoreductase</keyword>
<dbReference type="PANTHER" id="PTHR48109:SF1">
    <property type="entry name" value="DIHYDROOROTATE DEHYDROGENASE (FUMARATE)"/>
    <property type="match status" value="1"/>
</dbReference>
<dbReference type="GO" id="GO:1990663">
    <property type="term" value="F:dihydroorotate dehydrogenase (fumarate) activity"/>
    <property type="evidence" value="ECO:0007669"/>
    <property type="project" value="UniProtKB-EC"/>
</dbReference>
<evidence type="ECO:0000256" key="1">
    <source>
        <dbReference type="ARBA" id="ARBA00001694"/>
    </source>
</evidence>
<evidence type="ECO:0000256" key="3">
    <source>
        <dbReference type="ARBA" id="ARBA00004496"/>
    </source>
</evidence>
<dbReference type="PANTHER" id="PTHR48109">
    <property type="entry name" value="DIHYDROOROTATE DEHYDROGENASE (QUINONE), MITOCHONDRIAL-RELATED"/>
    <property type="match status" value="1"/>
</dbReference>
<dbReference type="GO" id="GO:0006207">
    <property type="term" value="P:'de novo' pyrimidine nucleobase biosynthetic process"/>
    <property type="evidence" value="ECO:0007669"/>
    <property type="project" value="InterPro"/>
</dbReference>
<proteinExistence type="inferred from homology"/>
<dbReference type="PROSITE" id="PS00911">
    <property type="entry name" value="DHODEHASE_1"/>
    <property type="match status" value="1"/>
</dbReference>
<dbReference type="InterPro" id="IPR001295">
    <property type="entry name" value="Dihydroorotate_DH_CS"/>
</dbReference>
<dbReference type="InterPro" id="IPR050074">
    <property type="entry name" value="DHO_dehydrogenase"/>
</dbReference>
<dbReference type="Gene3D" id="2.30.26.10">
    <property type="entry name" value="Dihydroorotate Dehydrogenase A, chain A, domain 2"/>
    <property type="match status" value="1"/>
</dbReference>
<dbReference type="SUPFAM" id="SSF51395">
    <property type="entry name" value="FMN-linked oxidoreductases"/>
    <property type="match status" value="1"/>
</dbReference>
<keyword evidence="10" id="KW-0288">FMN</keyword>
<dbReference type="CDD" id="cd04741">
    <property type="entry name" value="DHOD_1A_like"/>
    <property type="match status" value="1"/>
</dbReference>
<dbReference type="InterPro" id="IPR005720">
    <property type="entry name" value="Dihydroorotate_DH_cat"/>
</dbReference>
<dbReference type="UniPathway" id="UPA00070"/>
<keyword evidence="9" id="KW-0285">Flavoprotein</keyword>
<dbReference type="EC" id="1.3.98.1" evidence="7"/>
<comment type="catalytic activity">
    <reaction evidence="1">
        <text>(S)-dihydroorotate + fumarate = orotate + succinate</text>
        <dbReference type="Rhea" id="RHEA:30059"/>
        <dbReference type="ChEBI" id="CHEBI:29806"/>
        <dbReference type="ChEBI" id="CHEBI:30031"/>
        <dbReference type="ChEBI" id="CHEBI:30839"/>
        <dbReference type="ChEBI" id="CHEBI:30864"/>
        <dbReference type="EC" id="1.3.98.1"/>
    </reaction>
</comment>
<dbReference type="InterPro" id="IPR012135">
    <property type="entry name" value="Dihydroorotate_DH_1_2"/>
</dbReference>
<feature type="domain" description="Dihydroorotate dehydrogenase catalytic" evidence="13">
    <location>
        <begin position="5"/>
        <end position="289"/>
    </location>
</feature>
<dbReference type="PROSITE" id="PS00912">
    <property type="entry name" value="DHODEHASE_2"/>
    <property type="match status" value="1"/>
</dbReference>
<dbReference type="NCBIfam" id="NF002702">
    <property type="entry name" value="PRK02506.1"/>
    <property type="match status" value="1"/>
</dbReference>
<dbReference type="PIRSF" id="PIRSF000164">
    <property type="entry name" value="DHO_oxidase"/>
    <property type="match status" value="1"/>
</dbReference>
<protein>
    <recommendedName>
        <fullName evidence="7">dihydroorotate oxidase (fumarate)</fullName>
        <ecNumber evidence="7">1.3.98.1</ecNumber>
    </recommendedName>
</protein>
<comment type="subunit">
    <text evidence="6">Homodimer.</text>
</comment>
<sequence length="307" mass="33964">MTNISTTIGKVNFDNCLMNAAGILCMSQAELDSLKDSQAATFVTKTATLQARPGNPEPRYYAFGDSSINSMGLPNLGIDFYLDYLKHDARQAQRFLSIAPIQPDDLPQLIEKINQSHYQGMIELNLSCPNIPGKPQTAYDFEQTASLLDQIFSLSEHAIGVKLPPFFDLVHFDQMADLLNRYPLTFVTCINSLGNGLVINELSVAIKPKQGFGGLGGSIVKPTALANVHAFRQRLKDEIHVIGAGGVITGRDVFEHILCGADMVQIGSQLLKEGPEIFPRLQTELIEEMHRYGYQSLADFRNQLKYI</sequence>
<dbReference type="AlphaFoldDB" id="A0A1H9GPE9"/>
<dbReference type="RefSeq" id="WP_092572672.1">
    <property type="nucleotide sequence ID" value="NZ_FOEN01000016.1"/>
</dbReference>
<evidence type="ECO:0000256" key="2">
    <source>
        <dbReference type="ARBA" id="ARBA00001917"/>
    </source>
</evidence>
<dbReference type="InterPro" id="IPR033886">
    <property type="entry name" value="DHOD_1A"/>
</dbReference>
<dbReference type="GO" id="GO:0005737">
    <property type="term" value="C:cytoplasm"/>
    <property type="evidence" value="ECO:0007669"/>
    <property type="project" value="UniProtKB-SubCell"/>
</dbReference>
<dbReference type="STRING" id="89093.SAMN04488558_1167"/>
<evidence type="ECO:0000313" key="15">
    <source>
        <dbReference type="Proteomes" id="UP000198833"/>
    </source>
</evidence>
<evidence type="ECO:0000256" key="8">
    <source>
        <dbReference type="ARBA" id="ARBA00022490"/>
    </source>
</evidence>